<comment type="similarity">
    <text evidence="7">Belongs to the peptidase S1 family. CLIP subfamily.</text>
</comment>
<evidence type="ECO:0000313" key="10">
    <source>
        <dbReference type="Proteomes" id="UP000504635"/>
    </source>
</evidence>
<evidence type="ECO:0000256" key="3">
    <source>
        <dbReference type="ARBA" id="ARBA00022670"/>
    </source>
</evidence>
<evidence type="ECO:0000256" key="6">
    <source>
        <dbReference type="ARBA" id="ARBA00023157"/>
    </source>
</evidence>
<evidence type="ECO:0000313" key="11">
    <source>
        <dbReference type="RefSeq" id="XP_030750819.1"/>
    </source>
</evidence>
<dbReference type="GO" id="GO:0006508">
    <property type="term" value="P:proteolysis"/>
    <property type="evidence" value="ECO:0007669"/>
    <property type="project" value="UniProtKB-KW"/>
</dbReference>
<dbReference type="InterPro" id="IPR043504">
    <property type="entry name" value="Peptidase_S1_PA_chymotrypsin"/>
</dbReference>
<dbReference type="PANTHER" id="PTHR24256">
    <property type="entry name" value="TRYPTASE-RELATED"/>
    <property type="match status" value="1"/>
</dbReference>
<reference evidence="11" key="1">
    <citation type="submission" date="2025-08" db="UniProtKB">
        <authorList>
            <consortium name="RefSeq"/>
        </authorList>
    </citation>
    <scope>IDENTIFICATION</scope>
    <source>
        <tissue evidence="11">Gonads</tissue>
    </source>
</reference>
<keyword evidence="5" id="KW-0720">Serine protease</keyword>
<dbReference type="InterPro" id="IPR018114">
    <property type="entry name" value="TRYPSIN_HIS"/>
</dbReference>
<dbReference type="SUPFAM" id="SSF50494">
    <property type="entry name" value="Trypsin-like serine proteases"/>
    <property type="match status" value="1"/>
</dbReference>
<protein>
    <submittedName>
        <fullName evidence="11">Venom serine protease-like</fullName>
    </submittedName>
</protein>
<dbReference type="CDD" id="cd00190">
    <property type="entry name" value="Tryp_SPc"/>
    <property type="match status" value="1"/>
</dbReference>
<feature type="domain" description="Peptidase S1" evidence="9">
    <location>
        <begin position="70"/>
        <end position="304"/>
    </location>
</feature>
<evidence type="ECO:0000256" key="5">
    <source>
        <dbReference type="ARBA" id="ARBA00022825"/>
    </source>
</evidence>
<feature type="signal peptide" evidence="8">
    <location>
        <begin position="1"/>
        <end position="23"/>
    </location>
</feature>
<accession>A0A6J2XJI1</accession>
<dbReference type="PRINTS" id="PR00722">
    <property type="entry name" value="CHYMOTRYPSIN"/>
</dbReference>
<dbReference type="AlphaFoldDB" id="A0A6J2XJI1"/>
<feature type="chain" id="PRO_5027073377" evidence="8">
    <location>
        <begin position="24"/>
        <end position="311"/>
    </location>
</feature>
<proteinExistence type="inferred from homology"/>
<keyword evidence="4" id="KW-0378">Hydrolase</keyword>
<name>A0A6J2XJI1_SITOR</name>
<dbReference type="PROSITE" id="PS00134">
    <property type="entry name" value="TRYPSIN_HIS"/>
    <property type="match status" value="1"/>
</dbReference>
<organism evidence="10 11">
    <name type="scientific">Sitophilus oryzae</name>
    <name type="common">Rice weevil</name>
    <name type="synonym">Curculio oryzae</name>
    <dbReference type="NCBI Taxonomy" id="7048"/>
    <lineage>
        <taxon>Eukaryota</taxon>
        <taxon>Metazoa</taxon>
        <taxon>Ecdysozoa</taxon>
        <taxon>Arthropoda</taxon>
        <taxon>Hexapoda</taxon>
        <taxon>Insecta</taxon>
        <taxon>Pterygota</taxon>
        <taxon>Neoptera</taxon>
        <taxon>Endopterygota</taxon>
        <taxon>Coleoptera</taxon>
        <taxon>Polyphaga</taxon>
        <taxon>Cucujiformia</taxon>
        <taxon>Curculionidae</taxon>
        <taxon>Dryophthorinae</taxon>
        <taxon>Sitophilus</taxon>
    </lineage>
</organism>
<keyword evidence="8" id="KW-0732">Signal</keyword>
<dbReference type="InParanoid" id="A0A6J2XJI1"/>
<evidence type="ECO:0000256" key="4">
    <source>
        <dbReference type="ARBA" id="ARBA00022801"/>
    </source>
</evidence>
<dbReference type="InterPro" id="IPR001314">
    <property type="entry name" value="Peptidase_S1A"/>
</dbReference>
<dbReference type="SMART" id="SM00020">
    <property type="entry name" value="Tryp_SPc"/>
    <property type="match status" value="1"/>
</dbReference>
<dbReference type="GO" id="GO:0005576">
    <property type="term" value="C:extracellular region"/>
    <property type="evidence" value="ECO:0007669"/>
    <property type="project" value="UniProtKB-SubCell"/>
</dbReference>
<dbReference type="Gene3D" id="2.40.10.10">
    <property type="entry name" value="Trypsin-like serine proteases"/>
    <property type="match status" value="1"/>
</dbReference>
<keyword evidence="6" id="KW-1015">Disulfide bond</keyword>
<dbReference type="GO" id="GO:0004252">
    <property type="term" value="F:serine-type endopeptidase activity"/>
    <property type="evidence" value="ECO:0007669"/>
    <property type="project" value="InterPro"/>
</dbReference>
<keyword evidence="2" id="KW-0964">Secreted</keyword>
<dbReference type="InterPro" id="IPR001254">
    <property type="entry name" value="Trypsin_dom"/>
</dbReference>
<dbReference type="OrthoDB" id="6380398at2759"/>
<dbReference type="Pfam" id="PF00089">
    <property type="entry name" value="Trypsin"/>
    <property type="match status" value="1"/>
</dbReference>
<dbReference type="Proteomes" id="UP000504635">
    <property type="component" value="Unplaced"/>
</dbReference>
<dbReference type="GeneID" id="115878449"/>
<gene>
    <name evidence="11" type="primary">LOC115878449</name>
</gene>
<dbReference type="InterPro" id="IPR051487">
    <property type="entry name" value="Ser/Thr_Proteases_Immune/Dev"/>
</dbReference>
<sequence length="311" mass="34168">MNIDIKLDILAIFLIWILKDTSCIKIDKSKFRTVGTFRYNNPFNVNASSSNRATLAACDCGWRNTEFLNIVNGEETGVHEFPAMAGLVQVDTGALYCGSTIISDRYLLTAAHCVYGISARNIAVLVGDHNISTGTDTPYAALYLINGYVIHPSYNFSTYENDVGIIQTSSQIITSTYVAPICLPFYYYTTDFSGQQVTILGWGQIEFSGPTSDTLQKANLDVISNAQCNYLVDETINNNEICTYTSGRDSCQSDSGGPLLWTNPSIGRMFLVGIISHGRGCAFGYPGINTRVTYFLDWILSMTSDATYCAL</sequence>
<dbReference type="FunFam" id="2.40.10.10:FF:000015">
    <property type="entry name" value="Atrial natriuretic peptide-converting enzyme"/>
    <property type="match status" value="1"/>
</dbReference>
<dbReference type="RefSeq" id="XP_030750819.1">
    <property type="nucleotide sequence ID" value="XM_030894959.1"/>
</dbReference>
<evidence type="ECO:0000256" key="2">
    <source>
        <dbReference type="ARBA" id="ARBA00022525"/>
    </source>
</evidence>
<dbReference type="InterPro" id="IPR009003">
    <property type="entry name" value="Peptidase_S1_PA"/>
</dbReference>
<evidence type="ECO:0000256" key="7">
    <source>
        <dbReference type="ARBA" id="ARBA00024195"/>
    </source>
</evidence>
<keyword evidence="3" id="KW-0645">Protease</keyword>
<evidence type="ECO:0000256" key="8">
    <source>
        <dbReference type="SAM" id="SignalP"/>
    </source>
</evidence>
<dbReference type="KEGG" id="soy:115878449"/>
<evidence type="ECO:0000256" key="1">
    <source>
        <dbReference type="ARBA" id="ARBA00004613"/>
    </source>
</evidence>
<comment type="subcellular location">
    <subcellularLocation>
        <location evidence="1">Secreted</location>
    </subcellularLocation>
</comment>
<dbReference type="PROSITE" id="PS50240">
    <property type="entry name" value="TRYPSIN_DOM"/>
    <property type="match status" value="1"/>
</dbReference>
<dbReference type="FunCoup" id="A0A6J2XJI1">
    <property type="interactions" value="1"/>
</dbReference>
<evidence type="ECO:0000259" key="9">
    <source>
        <dbReference type="PROSITE" id="PS50240"/>
    </source>
</evidence>
<keyword evidence="10" id="KW-1185">Reference proteome</keyword>